<keyword evidence="3" id="KW-1185">Reference proteome</keyword>
<reference evidence="2 3" key="1">
    <citation type="submission" date="2021-02" db="EMBL/GenBank/DDBJ databases">
        <title>Plant Genome Project.</title>
        <authorList>
            <person name="Zhang R.-G."/>
        </authorList>
    </citation>
    <scope>NUCLEOTIDE SEQUENCE [LARGE SCALE GENOMIC DNA]</scope>
    <source>
        <tissue evidence="2">Leaves</tissue>
    </source>
</reference>
<gene>
    <name evidence="2" type="ORF">JRO89_XS15G0183500</name>
</gene>
<protein>
    <submittedName>
        <fullName evidence="2">Uncharacterized protein</fullName>
    </submittedName>
</protein>
<evidence type="ECO:0000256" key="1">
    <source>
        <dbReference type="SAM" id="Coils"/>
    </source>
</evidence>
<organism evidence="2 3">
    <name type="scientific">Xanthoceras sorbifolium</name>
    <dbReference type="NCBI Taxonomy" id="99658"/>
    <lineage>
        <taxon>Eukaryota</taxon>
        <taxon>Viridiplantae</taxon>
        <taxon>Streptophyta</taxon>
        <taxon>Embryophyta</taxon>
        <taxon>Tracheophyta</taxon>
        <taxon>Spermatophyta</taxon>
        <taxon>Magnoliopsida</taxon>
        <taxon>eudicotyledons</taxon>
        <taxon>Gunneridae</taxon>
        <taxon>Pentapetalae</taxon>
        <taxon>rosids</taxon>
        <taxon>malvids</taxon>
        <taxon>Sapindales</taxon>
        <taxon>Sapindaceae</taxon>
        <taxon>Xanthoceroideae</taxon>
        <taxon>Xanthoceras</taxon>
    </lineage>
</organism>
<keyword evidence="1" id="KW-0175">Coiled coil</keyword>
<comment type="caution">
    <text evidence="2">The sequence shown here is derived from an EMBL/GenBank/DDBJ whole genome shotgun (WGS) entry which is preliminary data.</text>
</comment>
<evidence type="ECO:0000313" key="2">
    <source>
        <dbReference type="EMBL" id="KAH7544546.1"/>
    </source>
</evidence>
<accession>A0ABQ8H2W9</accession>
<sequence length="137" mass="15184">MPSVTNTILENQAELMNEIKSLKKENQQLQCGLLQSYEEAARLGCSSTFCRASKRAAAAASVGMEERSNGNQTASPLSSCKLDYASPPEISKQAKLSRFLLQHHQQIADNPSVKIEWNLEIHLLSRGIIREFVPLLS</sequence>
<dbReference type="EMBL" id="JAFEMO010000015">
    <property type="protein sequence ID" value="KAH7544546.1"/>
    <property type="molecule type" value="Genomic_DNA"/>
</dbReference>
<proteinExistence type="predicted"/>
<evidence type="ECO:0000313" key="3">
    <source>
        <dbReference type="Proteomes" id="UP000827721"/>
    </source>
</evidence>
<name>A0ABQ8H2W9_9ROSI</name>
<feature type="coiled-coil region" evidence="1">
    <location>
        <begin position="5"/>
        <end position="32"/>
    </location>
</feature>
<dbReference type="Proteomes" id="UP000827721">
    <property type="component" value="Unassembled WGS sequence"/>
</dbReference>